<organism evidence="1 2">
    <name type="scientific">Bordetella trematum</name>
    <dbReference type="NCBI Taxonomy" id="123899"/>
    <lineage>
        <taxon>Bacteria</taxon>
        <taxon>Pseudomonadati</taxon>
        <taxon>Pseudomonadota</taxon>
        <taxon>Betaproteobacteria</taxon>
        <taxon>Burkholderiales</taxon>
        <taxon>Alcaligenaceae</taxon>
        <taxon>Bordetella</taxon>
    </lineage>
</organism>
<reference evidence="1 2" key="1">
    <citation type="submission" date="2016-04" db="EMBL/GenBank/DDBJ databases">
        <authorList>
            <consortium name="Pathogen Informatics"/>
        </authorList>
    </citation>
    <scope>NUCLEOTIDE SEQUENCE [LARGE SCALE GENOMIC DNA]</scope>
    <source>
        <strain evidence="1 2">H044680328</strain>
    </source>
</reference>
<dbReference type="PATRIC" id="fig|123899.6.peg.4002"/>
<dbReference type="AlphaFoldDB" id="A0A157Q548"/>
<proteinExistence type="predicted"/>
<sequence>MRIALILIGAAVVAFFLVKGIKAYVGERNRNRF</sequence>
<evidence type="ECO:0000313" key="2">
    <source>
        <dbReference type="Proteomes" id="UP000076825"/>
    </source>
</evidence>
<accession>A0A157Q548</accession>
<dbReference type="Proteomes" id="UP000076825">
    <property type="component" value="Chromosome 1"/>
</dbReference>
<dbReference type="KEGG" id="btrm:SAMEA390648704006"/>
<keyword evidence="2" id="KW-1185">Reference proteome</keyword>
<gene>
    <name evidence="1" type="ORF">SAMEA3906487_04006</name>
</gene>
<dbReference type="EMBL" id="LT546645">
    <property type="protein sequence ID" value="SAI74077.1"/>
    <property type="molecule type" value="Genomic_DNA"/>
</dbReference>
<protein>
    <submittedName>
        <fullName evidence="1">Uncharacterized protein</fullName>
    </submittedName>
</protein>
<evidence type="ECO:0000313" key="1">
    <source>
        <dbReference type="EMBL" id="SAI74077.1"/>
    </source>
</evidence>
<name>A0A157Q548_9BORD</name>
<dbReference type="STRING" id="123899.SAMEA3906487_04006"/>